<feature type="transmembrane region" description="Helical" evidence="8">
    <location>
        <begin position="67"/>
        <end position="87"/>
    </location>
</feature>
<accession>B0VZY1</accession>
<dbReference type="OMA" id="HIRTIFP"/>
<dbReference type="VEuPathDB" id="VectorBase:CQUJHB010439"/>
<comment type="function">
    <text evidence="5">Binds covalently through a thioester bond to the pathogen surface resulting in pathogen clearance.</text>
</comment>
<dbReference type="Pfam" id="PF00207">
    <property type="entry name" value="A2M"/>
    <property type="match status" value="1"/>
</dbReference>
<dbReference type="InterPro" id="IPR011625">
    <property type="entry name" value="A2M_N_BRD"/>
</dbReference>
<dbReference type="Pfam" id="PF01835">
    <property type="entry name" value="MG2"/>
    <property type="match status" value="1"/>
</dbReference>
<dbReference type="EMBL" id="DS231816">
    <property type="protein sequence ID" value="EDS37553.1"/>
    <property type="molecule type" value="Genomic_DNA"/>
</dbReference>
<dbReference type="SMART" id="SM01360">
    <property type="entry name" value="A2M"/>
    <property type="match status" value="1"/>
</dbReference>
<dbReference type="Gene3D" id="2.60.40.1930">
    <property type="match status" value="1"/>
</dbReference>
<dbReference type="InterPro" id="IPR013783">
    <property type="entry name" value="Ig-like_fold"/>
</dbReference>
<dbReference type="STRING" id="7176.B0VZY1"/>
<keyword evidence="1" id="KW-0732">Signal</keyword>
<dbReference type="GO" id="GO:0002376">
    <property type="term" value="P:immune system process"/>
    <property type="evidence" value="ECO:0007669"/>
    <property type="project" value="UniProtKB-KW"/>
</dbReference>
<keyword evidence="8" id="KW-0472">Membrane</keyword>
<dbReference type="GO" id="GO:0004866">
    <property type="term" value="F:endopeptidase inhibitor activity"/>
    <property type="evidence" value="ECO:0007669"/>
    <property type="project" value="InterPro"/>
</dbReference>
<evidence type="ECO:0000256" key="7">
    <source>
        <dbReference type="ARBA" id="ARBA00078071"/>
    </source>
</evidence>
<keyword evidence="8" id="KW-1133">Transmembrane helix</keyword>
<evidence type="ECO:0000313" key="12">
    <source>
        <dbReference type="Proteomes" id="UP000002320"/>
    </source>
</evidence>
<dbReference type="EnsemblMetazoa" id="CPIJ000345-RA">
    <property type="protein sequence ID" value="CPIJ000345-PA"/>
    <property type="gene ID" value="CPIJ000345"/>
</dbReference>
<evidence type="ECO:0000256" key="3">
    <source>
        <dbReference type="ARBA" id="ARBA00022966"/>
    </source>
</evidence>
<dbReference type="Gene3D" id="2.60.40.10">
    <property type="entry name" value="Immunoglobulins"/>
    <property type="match status" value="1"/>
</dbReference>
<evidence type="ECO:0000256" key="8">
    <source>
        <dbReference type="SAM" id="Phobius"/>
    </source>
</evidence>
<evidence type="ECO:0000256" key="5">
    <source>
        <dbReference type="ARBA" id="ARBA00057615"/>
    </source>
</evidence>
<reference evidence="10" key="1">
    <citation type="submission" date="2007-03" db="EMBL/GenBank/DDBJ databases">
        <title>Annotation of Culex pipiens quinquefasciatus.</title>
        <authorList>
            <consortium name="The Broad Institute Genome Sequencing Platform"/>
            <person name="Atkinson P.W."/>
            <person name="Hemingway J."/>
            <person name="Christensen B.M."/>
            <person name="Higgs S."/>
            <person name="Kodira C."/>
            <person name="Hannick L."/>
            <person name="Megy K."/>
            <person name="O'Leary S."/>
            <person name="Pearson M."/>
            <person name="Haas B.J."/>
            <person name="Mauceli E."/>
            <person name="Wortman J.R."/>
            <person name="Lee N.H."/>
            <person name="Guigo R."/>
            <person name="Stanke M."/>
            <person name="Alvarado L."/>
            <person name="Amedeo P."/>
            <person name="Antoine C.H."/>
            <person name="Arensburger P."/>
            <person name="Bidwell S.L."/>
            <person name="Crawford M."/>
            <person name="Camaro F."/>
            <person name="Devon K."/>
            <person name="Engels R."/>
            <person name="Hammond M."/>
            <person name="Howarth C."/>
            <person name="Koehrsen M."/>
            <person name="Lawson D."/>
            <person name="Montgomery P."/>
            <person name="Nene V."/>
            <person name="Nusbaum C."/>
            <person name="Puiu D."/>
            <person name="Romero-Severson J."/>
            <person name="Severson D.W."/>
            <person name="Shumway M."/>
            <person name="Sisk P."/>
            <person name="Stolte C."/>
            <person name="Zeng Q."/>
            <person name="Eisenstadt E."/>
            <person name="Fraser-Liggett C."/>
            <person name="Strausberg R."/>
            <person name="Galagan J."/>
            <person name="Birren B."/>
            <person name="Collins F.H."/>
        </authorList>
    </citation>
    <scope>NUCLEOTIDE SEQUENCE [LARGE SCALE GENOMIC DNA]</scope>
    <source>
        <strain evidence="10">JHB</strain>
    </source>
</reference>
<dbReference type="Pfam" id="PF21412">
    <property type="entry name" value="TEP1_CUB2"/>
    <property type="match status" value="1"/>
</dbReference>
<name>B0VZY1_CULQU</name>
<dbReference type="eggNOG" id="KOG1366">
    <property type="taxonomic scope" value="Eukaryota"/>
</dbReference>
<dbReference type="InterPro" id="IPR047565">
    <property type="entry name" value="Alpha-macroglob_thiol-ester_cl"/>
</dbReference>
<dbReference type="Gene3D" id="6.20.50.160">
    <property type="match status" value="1"/>
</dbReference>
<dbReference type="InterPro" id="IPR001599">
    <property type="entry name" value="Macroglobln_a2"/>
</dbReference>
<sequence length="1237" mass="141262">MLNYLARRHLYGTRTGSPFPVWTSLLRADDQFCVERRRRNSRIRLVVLNPRLESGFLKMPRLRLDRLWFLIVLVWGSMIGLCQSQSLSILGQKTIRPFAPYTVSITNTLSKDVQLEILLYGSDLDDKQTIKAKRESEQRITFETKHVTDGEYHLSIRSLDHSVSFREDIELISDPRVFSIFIQIDKPVYKPGDMMHFRVIVIDSDTRPVTNLSYVTVGLKDSTDTSIREWQYAKLHNGVFESAVLLPSSPNLGKWLLTVESEQVQKIKEFEVKPYVLPKFWIKVYPTEVLLAGKNTIKLTVESEFTFGRPVAGVVKVDLYFSKIRRNSEHSISKYFERMTMFEFFLNEEVDLDDDKEFADVFVNVTVTEKHTNTTLFIFEPIRVFRDEFDIALIKPWPMFRPGMPFPLQVSFKDRMGRTAGSGQTVTTRVTYRLNNEEDRETDIVGTISSRGLLSLPNIVPPVTATEMNVQFKIFLDEKKYNPGQEAYIDVEATSDSYVAFHAIDQSVLLVNDSWNDLTKANVVKEFDSFGDNEFDPFHSMGLFMQTTSKQDSGTAKLSRYGLGFQNAKEILHIRTIFPETWLWQNVSMEGKTDVSFSAQVPDTMTSWLVTGFALSPTTGLGLIHEPITFKVEKTFYIVAHLPYSIKRGEVTVIQVMIYNFIGNTLITDVRLYNKNDEIEFVDQSSSDTMRRTKAVIMPGNSGRQVSFLVKAKKIGEIAVKIEAVNSLKQDSVEHILRVEPESYLSSKNEQRYIEHQEYKSTQENITIDIPRYTLPGSIEIAFDLDPNFLSIPIKNINQLMQTPKEYGEANMLDFVPQVVALDYLTESKMDNENLKNKMINYIKTGYHNQLKYKLNNGSFCNWESEEHKKGSIFITSLVAKSFKIAAKHVDGLISNEIVESALKWLASNQQSDGSFVEVGDKIHNGLQSKYALTAYVLAAFLEVGELANKYSANINSAIEYLVKIHTKLVDPYDLALTAYALSLKQHEAGKRCLDNIIERSNQTGAVRLWNEGPFSTEIGSYVVLTFLQYYPVIEATPIVNWLTNKRSETGGFSSIQSTFIGLRAMAQYALKASVDAYDYTITLRWKKLLAKKFNVNRYNARYTQTTIVPSDVRQVSVEIDGIGIGYYQVAYQYRTELKDAKHGFDLSLKLMEDSNYRVQNLKVCTKFRKPESYTTSNLAYVEVFFPSGLHVNNENAITDLASGHKIMSKLSVAMTSHCIVLPMLLCMMPWITMCLL</sequence>
<dbReference type="Pfam" id="PF17791">
    <property type="entry name" value="MG3"/>
    <property type="match status" value="1"/>
</dbReference>
<dbReference type="InterPro" id="IPR041555">
    <property type="entry name" value="MG3"/>
</dbReference>
<comment type="subunit">
    <text evidence="6">Heterodimer of a TEP1-N chain and an TEP1-C chain non-covalently linked. Forms a complex composed of TEP1-N and TEP1-C heterodimer, LRIM1 and APL1C; the interaction stabilizes TEP1-N and TEP1-C heterodimer, prevents its binding to tissues while circulating in the hemolymph and protects the thioester bond from hydrolysis. Mature TEP1 and to a lesser extent full-length TEP1 interact with SPCLIP1; the interaction is induced by microbial infection.</text>
</comment>
<evidence type="ECO:0000313" key="10">
    <source>
        <dbReference type="EMBL" id="EDS37553.1"/>
    </source>
</evidence>
<dbReference type="Gene3D" id="1.50.10.20">
    <property type="match status" value="1"/>
</dbReference>
<evidence type="ECO:0000256" key="4">
    <source>
        <dbReference type="ARBA" id="ARBA00023180"/>
    </source>
</evidence>
<dbReference type="PANTHER" id="PTHR11412:SF136">
    <property type="entry name" value="CD109 ANTIGEN"/>
    <property type="match status" value="1"/>
</dbReference>
<dbReference type="Pfam" id="PF07703">
    <property type="entry name" value="A2M_BRD"/>
    <property type="match status" value="1"/>
</dbReference>
<feature type="domain" description="Alpha-2-macroglobulin" evidence="9">
    <location>
        <begin position="581"/>
        <end position="672"/>
    </location>
</feature>
<keyword evidence="3" id="KW-0882">Thioester bond</keyword>
<gene>
    <name evidence="11" type="primary">6031168</name>
    <name evidence="10" type="ORF">CpipJ_CPIJ000345</name>
</gene>
<dbReference type="InterPro" id="IPR011626">
    <property type="entry name" value="Alpha-macroglobulin_TED"/>
</dbReference>
<dbReference type="KEGG" id="cqu:CpipJ_CPIJ000345"/>
<dbReference type="Pfam" id="PF07678">
    <property type="entry name" value="TED_complement"/>
    <property type="match status" value="1"/>
</dbReference>
<reference evidence="11" key="2">
    <citation type="submission" date="2020-05" db="UniProtKB">
        <authorList>
            <consortium name="EnsemblMetazoa"/>
        </authorList>
    </citation>
    <scope>IDENTIFICATION</scope>
    <source>
        <strain evidence="11">JHB</strain>
    </source>
</reference>
<dbReference type="AlphaFoldDB" id="B0VZY1"/>
<dbReference type="Proteomes" id="UP000002320">
    <property type="component" value="Unassembled WGS sequence"/>
</dbReference>
<dbReference type="InParanoid" id="B0VZY1"/>
<keyword evidence="2" id="KW-0391">Immunity</keyword>
<dbReference type="Gene3D" id="2.60.120.1540">
    <property type="match status" value="1"/>
</dbReference>
<keyword evidence="4" id="KW-0325">Glycoprotein</keyword>
<evidence type="ECO:0000256" key="6">
    <source>
        <dbReference type="ARBA" id="ARBA00063781"/>
    </source>
</evidence>
<dbReference type="HOGENOM" id="CLU_001634_5_3_1"/>
<keyword evidence="12" id="KW-1185">Reference proteome</keyword>
<dbReference type="SMART" id="SM01419">
    <property type="entry name" value="Thiol-ester_cl"/>
    <property type="match status" value="1"/>
</dbReference>
<organism>
    <name type="scientific">Culex quinquefasciatus</name>
    <name type="common">Southern house mosquito</name>
    <name type="synonym">Culex pungens</name>
    <dbReference type="NCBI Taxonomy" id="7176"/>
    <lineage>
        <taxon>Eukaryota</taxon>
        <taxon>Metazoa</taxon>
        <taxon>Ecdysozoa</taxon>
        <taxon>Arthropoda</taxon>
        <taxon>Hexapoda</taxon>
        <taxon>Insecta</taxon>
        <taxon>Pterygota</taxon>
        <taxon>Neoptera</taxon>
        <taxon>Endopterygota</taxon>
        <taxon>Diptera</taxon>
        <taxon>Nematocera</taxon>
        <taxon>Culicoidea</taxon>
        <taxon>Culicidae</taxon>
        <taxon>Culicinae</taxon>
        <taxon>Culicini</taxon>
        <taxon>Culex</taxon>
        <taxon>Culex</taxon>
    </lineage>
</organism>
<dbReference type="GO" id="GO:0005615">
    <property type="term" value="C:extracellular space"/>
    <property type="evidence" value="ECO:0007669"/>
    <property type="project" value="InterPro"/>
</dbReference>
<dbReference type="InterPro" id="IPR002890">
    <property type="entry name" value="MG2"/>
</dbReference>
<dbReference type="Gene3D" id="2.60.40.1940">
    <property type="match status" value="1"/>
</dbReference>
<dbReference type="InterPro" id="IPR049135">
    <property type="entry name" value="TEP1_CUB2"/>
</dbReference>
<dbReference type="Gene3D" id="2.60.40.2950">
    <property type="match status" value="1"/>
</dbReference>
<evidence type="ECO:0000256" key="1">
    <source>
        <dbReference type="ARBA" id="ARBA00022729"/>
    </source>
</evidence>
<dbReference type="Gene3D" id="2.20.130.20">
    <property type="match status" value="1"/>
</dbReference>
<dbReference type="VEuPathDB" id="VectorBase:CPIJ000345"/>
<dbReference type="OrthoDB" id="7762461at2759"/>
<evidence type="ECO:0000259" key="9">
    <source>
        <dbReference type="SMART" id="SM01360"/>
    </source>
</evidence>
<keyword evidence="8" id="KW-0812">Transmembrane</keyword>
<protein>
    <recommendedName>
        <fullName evidence="7">TEP1-F</fullName>
    </recommendedName>
</protein>
<dbReference type="PANTHER" id="PTHR11412">
    <property type="entry name" value="MACROGLOBULIN / COMPLEMENT"/>
    <property type="match status" value="1"/>
</dbReference>
<evidence type="ECO:0000256" key="2">
    <source>
        <dbReference type="ARBA" id="ARBA00022859"/>
    </source>
</evidence>
<dbReference type="FunFam" id="2.60.40.1930:FF:000001">
    <property type="entry name" value="CD109 isoform 3"/>
    <property type="match status" value="1"/>
</dbReference>
<dbReference type="InterPro" id="IPR008930">
    <property type="entry name" value="Terpenoid_cyclase/PrenylTrfase"/>
</dbReference>
<proteinExistence type="predicted"/>
<dbReference type="SUPFAM" id="SSF48239">
    <property type="entry name" value="Terpenoid cyclases/Protein prenyltransferases"/>
    <property type="match status" value="1"/>
</dbReference>
<dbReference type="InterPro" id="IPR050473">
    <property type="entry name" value="A2M/Complement_sys"/>
</dbReference>
<evidence type="ECO:0000313" key="11">
    <source>
        <dbReference type="EnsemblMetazoa" id="CPIJ000345-PA"/>
    </source>
</evidence>